<accession>A0A7J7HRY6</accession>
<comment type="subcellular location">
    <subcellularLocation>
        <location evidence="9">Cell membrane</location>
        <topology evidence="9">Multi-pass membrane protein</topology>
    </subcellularLocation>
    <subcellularLocation>
        <location evidence="9">Early endosome</location>
    </subcellularLocation>
    <subcellularLocation>
        <location evidence="1">Membrane</location>
        <topology evidence="1">Multi-pass membrane protein</topology>
    </subcellularLocation>
</comment>
<dbReference type="EMBL" id="JACBKZ010000003">
    <property type="protein sequence ID" value="KAF5954778.1"/>
    <property type="molecule type" value="Genomic_DNA"/>
</dbReference>
<feature type="transmembrane region" description="Helical" evidence="9">
    <location>
        <begin position="194"/>
        <end position="215"/>
    </location>
</feature>
<dbReference type="PANTHER" id="PTHR12570">
    <property type="match status" value="1"/>
</dbReference>
<feature type="transmembrane region" description="Helical" evidence="9">
    <location>
        <begin position="105"/>
        <end position="124"/>
    </location>
</feature>
<comment type="subunit">
    <text evidence="3 9">Homodimer.</text>
</comment>
<evidence type="ECO:0000313" key="10">
    <source>
        <dbReference type="EMBL" id="KAF5954778.1"/>
    </source>
</evidence>
<dbReference type="Pfam" id="PF05653">
    <property type="entry name" value="Mg_trans_NIPA"/>
    <property type="match status" value="2"/>
</dbReference>
<feature type="transmembrane region" description="Helical" evidence="9">
    <location>
        <begin position="327"/>
        <end position="349"/>
    </location>
</feature>
<proteinExistence type="inferred from homology"/>
<comment type="function">
    <text evidence="8 9">Acts as a Mg(2+) transporter. Can also transport other divalent cations such as Fe(2+), Sr(2+), Ba(2+), Mn(2+) and Co(2+) but to a much less extent than Mg(2+).</text>
</comment>
<sequence>MYTDNLIGFILAVASSAFIGSSFIIKKKGLQRAGASGPRANSGGYGYLLQPLWWIGMVTMIIGELANFIAYIYAPAVLVTPLGALSIIVSAVLAHFLLKEKLQKMGILGCVLCVVGSTVIVLHAPTEHTFLLYTASAAAVVLVLVLYCEPRYGQTNIMVYVGICSVIGSLTVMSIKAIGIAIKLTLEGSSQVAHFQTWVFAMVALTCIITQLNYLNKAACLYWTPILIGHFSTRVEHTSKGVLFRVGHRVIRLMKTAPPDRTCTCLGGFEGSLRSDVVQDMPILQVEGRSRALDTFNTAVVSPIYYAMFTSLTIFASAIMFKDWYGQSASSIVSVLCGFITVLSGTMVLHSTREPDPLPVTDYSSLSPQISWLIHANGEIWKQKDDNDLHSEFIGIIRQDHFK</sequence>
<comment type="similarity">
    <text evidence="2 9">Belongs to the NIPA (TC 2.A.7) family.</text>
</comment>
<feature type="transmembrane region" description="Helical" evidence="9">
    <location>
        <begin position="45"/>
        <end position="62"/>
    </location>
</feature>
<dbReference type="GO" id="GO:0005769">
    <property type="term" value="C:early endosome"/>
    <property type="evidence" value="ECO:0007669"/>
    <property type="project" value="UniProtKB-SubCell"/>
</dbReference>
<evidence type="ECO:0000256" key="6">
    <source>
        <dbReference type="ARBA" id="ARBA00022989"/>
    </source>
</evidence>
<feature type="transmembrane region" description="Helical" evidence="9">
    <location>
        <begin position="68"/>
        <end position="98"/>
    </location>
</feature>
<dbReference type="GO" id="GO:0015095">
    <property type="term" value="F:magnesium ion transmembrane transporter activity"/>
    <property type="evidence" value="ECO:0007669"/>
    <property type="project" value="UniProtKB-UniRule"/>
</dbReference>
<organism evidence="10 11">
    <name type="scientific">Camellia sinensis</name>
    <name type="common">Tea plant</name>
    <name type="synonym">Thea sinensis</name>
    <dbReference type="NCBI Taxonomy" id="4442"/>
    <lineage>
        <taxon>Eukaryota</taxon>
        <taxon>Viridiplantae</taxon>
        <taxon>Streptophyta</taxon>
        <taxon>Embryophyta</taxon>
        <taxon>Tracheophyta</taxon>
        <taxon>Spermatophyta</taxon>
        <taxon>Magnoliopsida</taxon>
        <taxon>eudicotyledons</taxon>
        <taxon>Gunneridae</taxon>
        <taxon>Pentapetalae</taxon>
        <taxon>asterids</taxon>
        <taxon>Ericales</taxon>
        <taxon>Theaceae</taxon>
        <taxon>Camellia</taxon>
    </lineage>
</organism>
<evidence type="ECO:0000256" key="9">
    <source>
        <dbReference type="RuleBase" id="RU363078"/>
    </source>
</evidence>
<evidence type="ECO:0000256" key="7">
    <source>
        <dbReference type="ARBA" id="ARBA00023136"/>
    </source>
</evidence>
<feature type="transmembrane region" description="Helical" evidence="9">
    <location>
        <begin position="130"/>
        <end position="147"/>
    </location>
</feature>
<dbReference type="Proteomes" id="UP000593564">
    <property type="component" value="Unassembled WGS sequence"/>
</dbReference>
<dbReference type="SUPFAM" id="SSF103481">
    <property type="entry name" value="Multidrug resistance efflux transporter EmrE"/>
    <property type="match status" value="1"/>
</dbReference>
<evidence type="ECO:0000256" key="8">
    <source>
        <dbReference type="ARBA" id="ARBA00025284"/>
    </source>
</evidence>
<keyword evidence="11" id="KW-1185">Reference proteome</keyword>
<evidence type="ECO:0000256" key="3">
    <source>
        <dbReference type="ARBA" id="ARBA00011738"/>
    </source>
</evidence>
<feature type="transmembrane region" description="Helical" evidence="9">
    <location>
        <begin position="299"/>
        <end position="321"/>
    </location>
</feature>
<dbReference type="PANTHER" id="PTHR12570:SF25">
    <property type="entry name" value="MAGNESIUM TRANSPORTER-RELATED"/>
    <property type="match status" value="1"/>
</dbReference>
<evidence type="ECO:0000313" key="11">
    <source>
        <dbReference type="Proteomes" id="UP000593564"/>
    </source>
</evidence>
<evidence type="ECO:0000256" key="1">
    <source>
        <dbReference type="ARBA" id="ARBA00004141"/>
    </source>
</evidence>
<name>A0A7J7HRY6_CAMSI</name>
<feature type="transmembrane region" description="Helical" evidence="9">
    <location>
        <begin position="159"/>
        <end position="182"/>
    </location>
</feature>
<gene>
    <name evidence="10" type="ORF">HYC85_007634</name>
</gene>
<keyword evidence="4 9" id="KW-0812">Transmembrane</keyword>
<keyword evidence="9" id="KW-0460">Magnesium</keyword>
<feature type="transmembrane region" description="Helical" evidence="9">
    <location>
        <begin position="6"/>
        <end position="25"/>
    </location>
</feature>
<evidence type="ECO:0000256" key="2">
    <source>
        <dbReference type="ARBA" id="ARBA00007001"/>
    </source>
</evidence>
<keyword evidence="6 9" id="KW-1133">Transmembrane helix</keyword>
<keyword evidence="9" id="KW-1003">Cell membrane</keyword>
<dbReference type="GO" id="GO:0005886">
    <property type="term" value="C:plasma membrane"/>
    <property type="evidence" value="ECO:0007669"/>
    <property type="project" value="UniProtKB-SubCell"/>
</dbReference>
<dbReference type="InterPro" id="IPR008521">
    <property type="entry name" value="Mg_trans_NIPA"/>
</dbReference>
<dbReference type="InterPro" id="IPR037185">
    <property type="entry name" value="EmrE-like"/>
</dbReference>
<comment type="caution">
    <text evidence="10">The sequence shown here is derived from an EMBL/GenBank/DDBJ whole genome shotgun (WGS) entry which is preliminary data.</text>
</comment>
<keyword evidence="9" id="KW-0813">Transport</keyword>
<reference evidence="11" key="1">
    <citation type="journal article" date="2020" name="Nat. Commun.">
        <title>Genome assembly of wild tea tree DASZ reveals pedigree and selection history of tea varieties.</title>
        <authorList>
            <person name="Zhang W."/>
            <person name="Zhang Y."/>
            <person name="Qiu H."/>
            <person name="Guo Y."/>
            <person name="Wan H."/>
            <person name="Zhang X."/>
            <person name="Scossa F."/>
            <person name="Alseekh S."/>
            <person name="Zhang Q."/>
            <person name="Wang P."/>
            <person name="Xu L."/>
            <person name="Schmidt M.H."/>
            <person name="Jia X."/>
            <person name="Li D."/>
            <person name="Zhu A."/>
            <person name="Guo F."/>
            <person name="Chen W."/>
            <person name="Ni D."/>
            <person name="Usadel B."/>
            <person name="Fernie A.R."/>
            <person name="Wen W."/>
        </authorList>
    </citation>
    <scope>NUCLEOTIDE SEQUENCE [LARGE SCALE GENOMIC DNA]</scope>
    <source>
        <strain evidence="11">cv. G240</strain>
    </source>
</reference>
<keyword evidence="9" id="KW-0406">Ion transport</keyword>
<keyword evidence="7 9" id="KW-0472">Membrane</keyword>
<protein>
    <recommendedName>
        <fullName evidence="9">Probable magnesium transporter</fullName>
    </recommendedName>
</protein>
<evidence type="ECO:0000256" key="5">
    <source>
        <dbReference type="ARBA" id="ARBA00022753"/>
    </source>
</evidence>
<dbReference type="AlphaFoldDB" id="A0A7J7HRY6"/>
<keyword evidence="5 9" id="KW-0967">Endosome</keyword>
<evidence type="ECO:0000256" key="4">
    <source>
        <dbReference type="ARBA" id="ARBA00022692"/>
    </source>
</evidence>
<reference evidence="10 11" key="2">
    <citation type="submission" date="2020-07" db="EMBL/GenBank/DDBJ databases">
        <title>Genome assembly of wild tea tree DASZ reveals pedigree and selection history of tea varieties.</title>
        <authorList>
            <person name="Zhang W."/>
        </authorList>
    </citation>
    <scope>NUCLEOTIDE SEQUENCE [LARGE SCALE GENOMIC DNA]</scope>
    <source>
        <strain evidence="11">cv. G240</strain>
        <tissue evidence="10">Leaf</tissue>
    </source>
</reference>